<dbReference type="Proteomes" id="UP000028837">
    <property type="component" value="Unassembled WGS sequence"/>
</dbReference>
<name>A0A086JKP1_TOXGO</name>
<proteinExistence type="predicted"/>
<keyword evidence="1" id="KW-0732">Signal</keyword>
<keyword evidence="2" id="KW-0812">Transmembrane</keyword>
<dbReference type="Gene3D" id="2.40.128.20">
    <property type="match status" value="1"/>
</dbReference>
<keyword evidence="2" id="KW-0472">Membrane</keyword>
<gene>
    <name evidence="2" type="ORF">TGDOM2_320740</name>
</gene>
<dbReference type="OrthoDB" id="354351at2759"/>
<feature type="signal peptide" evidence="1">
    <location>
        <begin position="1"/>
        <end position="30"/>
    </location>
</feature>
<evidence type="ECO:0000313" key="3">
    <source>
        <dbReference type="Proteomes" id="UP000028837"/>
    </source>
</evidence>
<dbReference type="InterPro" id="IPR012674">
    <property type="entry name" value="Calycin"/>
</dbReference>
<sequence length="333" mass="36968">MSYSARFTIGFFSICATIILFCLLSGSVLSQNVTSLVAAISAQISDVRRPLRRHIPIIFVMSIDISATVSTDTAFDIDRDEFKAASTAKVLLTPVWSQISCSEGMEAATLPPEVSMTETAASNTDLEKEICEEEKKGAIVAPYGPLSLLEYTNSFQLGDIADVWFDSITREATAFRGSWQVLLNRSDPVDELMKALGISMLKRRVMASYSSITDMELIKDDAKSPVIKITTHLPLNNLKQSVVAFDNTWAEQKDSDTGTWRTWSVWINGRAIQRREGPLGTMFDVRAIFPSDPLSTESKIESQGVSGPLMLFKWTFIPTGKPPITSMRWMKKL</sequence>
<organism evidence="2 3">
    <name type="scientific">Toxoplasma gondii GAB2-2007-GAL-DOM2</name>
    <dbReference type="NCBI Taxonomy" id="1130820"/>
    <lineage>
        <taxon>Eukaryota</taxon>
        <taxon>Sar</taxon>
        <taxon>Alveolata</taxon>
        <taxon>Apicomplexa</taxon>
        <taxon>Conoidasida</taxon>
        <taxon>Coccidia</taxon>
        <taxon>Eucoccidiorida</taxon>
        <taxon>Eimeriorina</taxon>
        <taxon>Sarcocystidae</taxon>
        <taxon>Toxoplasma</taxon>
    </lineage>
</organism>
<accession>A0A086JKP1</accession>
<reference evidence="2 3" key="1">
    <citation type="submission" date="2014-02" db="EMBL/GenBank/DDBJ databases">
        <authorList>
            <person name="Sibley D."/>
            <person name="Venepally P."/>
            <person name="Karamycheva S."/>
            <person name="Hadjithomas M."/>
            <person name="Khan A."/>
            <person name="Brunk B."/>
            <person name="Roos D."/>
            <person name="Caler E."/>
            <person name="Lorenzi H."/>
        </authorList>
    </citation>
    <scope>NUCLEOTIDE SEQUENCE [LARGE SCALE GENOMIC DNA]</scope>
    <source>
        <strain evidence="2 3">GAB2-2007-GAL-DOM2</strain>
    </source>
</reference>
<evidence type="ECO:0000256" key="1">
    <source>
        <dbReference type="SAM" id="SignalP"/>
    </source>
</evidence>
<protein>
    <submittedName>
        <fullName evidence="2">Putative transmembrane protein</fullName>
    </submittedName>
</protein>
<feature type="chain" id="PRO_5001808316" evidence="1">
    <location>
        <begin position="31"/>
        <end position="333"/>
    </location>
</feature>
<dbReference type="EMBL" id="AHZU02001402">
    <property type="protein sequence ID" value="KFG32709.1"/>
    <property type="molecule type" value="Genomic_DNA"/>
</dbReference>
<evidence type="ECO:0000313" key="2">
    <source>
        <dbReference type="EMBL" id="KFG32709.1"/>
    </source>
</evidence>
<dbReference type="VEuPathDB" id="ToxoDB:TGDOM2_320740"/>
<dbReference type="AlphaFoldDB" id="A0A086JKP1"/>
<comment type="caution">
    <text evidence="2">The sequence shown here is derived from an EMBL/GenBank/DDBJ whole genome shotgun (WGS) entry which is preliminary data.</text>
</comment>